<gene>
    <name evidence="1" type="ORF">E6H01_03160</name>
</gene>
<evidence type="ECO:0000313" key="1">
    <source>
        <dbReference type="EMBL" id="TMJ05327.1"/>
    </source>
</evidence>
<sequence length="181" mass="19706">MSEARVSLSLNGVDLTTVVNLAAQIDTNPELAQELSGYARRVRVRWVDGFHSQAYTRDVPSHTYDEPAWLGGKNRAMAASEAVLGAIGGCIATGFAANAALREVPVHELEIEVEGTINLPSFFGILEGNPGYTQIRVTIYARCDAPPRLLDEIAYRAVQLSPVVNTVRHPVDVQYTVRSIT</sequence>
<dbReference type="Proteomes" id="UP000319353">
    <property type="component" value="Unassembled WGS sequence"/>
</dbReference>
<proteinExistence type="predicted"/>
<comment type="caution">
    <text evidence="1">The sequence shown here is derived from an EMBL/GenBank/DDBJ whole genome shotgun (WGS) entry which is preliminary data.</text>
</comment>
<dbReference type="Pfam" id="PF02566">
    <property type="entry name" value="OsmC"/>
    <property type="match status" value="1"/>
</dbReference>
<name>A0A537LC99_9BACT</name>
<dbReference type="InterPro" id="IPR015946">
    <property type="entry name" value="KH_dom-like_a/b"/>
</dbReference>
<accession>A0A537LC99</accession>
<evidence type="ECO:0000313" key="2">
    <source>
        <dbReference type="Proteomes" id="UP000319353"/>
    </source>
</evidence>
<protein>
    <submittedName>
        <fullName evidence="1">OsmC family protein</fullName>
    </submittedName>
</protein>
<dbReference type="EMBL" id="VBAL01000028">
    <property type="protein sequence ID" value="TMJ05327.1"/>
    <property type="molecule type" value="Genomic_DNA"/>
</dbReference>
<dbReference type="InterPro" id="IPR052924">
    <property type="entry name" value="OsmC/Ohr_hydroprdx_reductase"/>
</dbReference>
<dbReference type="SUPFAM" id="SSF82784">
    <property type="entry name" value="OsmC-like"/>
    <property type="match status" value="1"/>
</dbReference>
<organism evidence="1 2">
    <name type="scientific">Candidatus Segetimicrobium genomatis</name>
    <dbReference type="NCBI Taxonomy" id="2569760"/>
    <lineage>
        <taxon>Bacteria</taxon>
        <taxon>Bacillati</taxon>
        <taxon>Candidatus Sysuimicrobiota</taxon>
        <taxon>Candidatus Sysuimicrobiia</taxon>
        <taxon>Candidatus Sysuimicrobiales</taxon>
        <taxon>Candidatus Segetimicrobiaceae</taxon>
        <taxon>Candidatus Segetimicrobium</taxon>
    </lineage>
</organism>
<dbReference type="InterPro" id="IPR036102">
    <property type="entry name" value="OsmC/Ohrsf"/>
</dbReference>
<dbReference type="Gene3D" id="3.30.300.20">
    <property type="match status" value="1"/>
</dbReference>
<dbReference type="AlphaFoldDB" id="A0A537LC99"/>
<reference evidence="1 2" key="1">
    <citation type="journal article" date="2019" name="Nat. Microbiol.">
        <title>Mediterranean grassland soil C-N compound turnover is dependent on rainfall and depth, and is mediated by genomically divergent microorganisms.</title>
        <authorList>
            <person name="Diamond S."/>
            <person name="Andeer P.F."/>
            <person name="Li Z."/>
            <person name="Crits-Christoph A."/>
            <person name="Burstein D."/>
            <person name="Anantharaman K."/>
            <person name="Lane K.R."/>
            <person name="Thomas B.C."/>
            <person name="Pan C."/>
            <person name="Northen T.R."/>
            <person name="Banfield J.F."/>
        </authorList>
    </citation>
    <scope>NUCLEOTIDE SEQUENCE [LARGE SCALE GENOMIC DNA]</scope>
    <source>
        <strain evidence="1">NP_4</strain>
    </source>
</reference>
<dbReference type="PANTHER" id="PTHR35368:SF1">
    <property type="entry name" value="HYDROPEROXIDE REDUCTASE"/>
    <property type="match status" value="1"/>
</dbReference>
<dbReference type="PANTHER" id="PTHR35368">
    <property type="entry name" value="HYDROPEROXIDE REDUCTASE"/>
    <property type="match status" value="1"/>
</dbReference>
<dbReference type="InterPro" id="IPR003718">
    <property type="entry name" value="OsmC/Ohr_fam"/>
</dbReference>